<dbReference type="InterPro" id="IPR002220">
    <property type="entry name" value="DapA-like"/>
</dbReference>
<dbReference type="InterPro" id="IPR013785">
    <property type="entry name" value="Aldolase_TIM"/>
</dbReference>
<dbReference type="Proteomes" id="UP000009328">
    <property type="component" value="Unassembled WGS sequence"/>
</dbReference>
<sequence>MSSPPKPGIYTPIPTFFKRSDGHSIDYYTQVEHAKFLRKNGIEGLLVMGSTGEQSHLTRKERASVVKKLHDEIPGYTLLAGVVANALQDALDEIESLKNAGASYAVVLPSSYFGQDIKQGGIIEWYTKLADESTLPLLIYVFPGVSNGIHVDPDTLVELSKHANIVGTKISHGNVSHHALVGLHEDIISGKNKFNVFTGLGQLLLPVLTVGAKGTIDALSGAFPKLYVDIFKAYESGDYDKARLLQLAASRGEEIISKVGILGIKRAIYEQGFGETYLGRAPLSQDFPTGAWDAVVPYFEAAKAADTSSK</sequence>
<keyword evidence="2" id="KW-1185">Reference proteome</keyword>
<comment type="caution">
    <text evidence="1">The sequence shown here is derived from an EMBL/GenBank/DDBJ whole genome shotgun (WGS) entry which is preliminary data.</text>
</comment>
<dbReference type="GO" id="GO:0008840">
    <property type="term" value="F:4-hydroxy-tetrahydrodipicolinate synthase activity"/>
    <property type="evidence" value="ECO:0007669"/>
    <property type="project" value="TreeGrafter"/>
</dbReference>
<dbReference type="PANTHER" id="PTHR12128">
    <property type="entry name" value="DIHYDRODIPICOLINATE SYNTHASE"/>
    <property type="match status" value="1"/>
</dbReference>
<accession>K0KU19</accession>
<evidence type="ECO:0000313" key="2">
    <source>
        <dbReference type="Proteomes" id="UP000009328"/>
    </source>
</evidence>
<dbReference type="Gene3D" id="3.20.20.70">
    <property type="entry name" value="Aldolase class I"/>
    <property type="match status" value="1"/>
</dbReference>
<dbReference type="SMART" id="SM01130">
    <property type="entry name" value="DHDPS"/>
    <property type="match status" value="1"/>
</dbReference>
<proteinExistence type="predicted"/>
<dbReference type="InParanoid" id="K0KU19"/>
<dbReference type="CDD" id="cd00408">
    <property type="entry name" value="DHDPS-like"/>
    <property type="match status" value="1"/>
</dbReference>
<dbReference type="Pfam" id="PF00701">
    <property type="entry name" value="DHDPS"/>
    <property type="match status" value="1"/>
</dbReference>
<dbReference type="SUPFAM" id="SSF51569">
    <property type="entry name" value="Aldolase"/>
    <property type="match status" value="1"/>
</dbReference>
<dbReference type="AlphaFoldDB" id="K0KU19"/>
<dbReference type="PRINTS" id="PR00146">
    <property type="entry name" value="DHPICSNTHASE"/>
</dbReference>
<name>K0KU19_WICCF</name>
<dbReference type="EMBL" id="CAIF01000198">
    <property type="protein sequence ID" value="CCH45522.1"/>
    <property type="molecule type" value="Genomic_DNA"/>
</dbReference>
<dbReference type="PANTHER" id="PTHR12128:SF68">
    <property type="entry name" value="DIHYDRODIPICOLINATE SYNTHETASE"/>
    <property type="match status" value="1"/>
</dbReference>
<gene>
    <name evidence="1" type="ORF">BN7_5104</name>
</gene>
<evidence type="ECO:0000313" key="1">
    <source>
        <dbReference type="EMBL" id="CCH45522.1"/>
    </source>
</evidence>
<dbReference type="HOGENOM" id="CLU_049343_0_0_1"/>
<protein>
    <submittedName>
        <fullName evidence="1">Uncharacterized protein</fullName>
    </submittedName>
</protein>
<reference evidence="1 2" key="1">
    <citation type="journal article" date="2012" name="Eukaryot. Cell">
        <title>Draft genome sequence of Wickerhamomyces ciferrii NRRL Y-1031 F-60-10.</title>
        <authorList>
            <person name="Schneider J."/>
            <person name="Andrea H."/>
            <person name="Blom J."/>
            <person name="Jaenicke S."/>
            <person name="Ruckert C."/>
            <person name="Schorsch C."/>
            <person name="Szczepanowski R."/>
            <person name="Farwick M."/>
            <person name="Goesmann A."/>
            <person name="Puhler A."/>
            <person name="Schaffer S."/>
            <person name="Tauch A."/>
            <person name="Kohler T."/>
            <person name="Brinkrolf K."/>
        </authorList>
    </citation>
    <scope>NUCLEOTIDE SEQUENCE [LARGE SCALE GENOMIC DNA]</scope>
    <source>
        <strain evidence="2">ATCC 14091 / BCRC 22168 / CBS 111 / JCM 3599 / NBRC 0793 / NRRL Y-1031 F-60-10</strain>
    </source>
</reference>
<dbReference type="STRING" id="1206466.K0KU19"/>
<dbReference type="eggNOG" id="ENOG502QWNS">
    <property type="taxonomic scope" value="Eukaryota"/>
</dbReference>
<organism evidence="1 2">
    <name type="scientific">Wickerhamomyces ciferrii (strain ATCC 14091 / BCRC 22168 / CBS 111 / JCM 3599 / NBRC 0793 / NRRL Y-1031 F-60-10)</name>
    <name type="common">Yeast</name>
    <name type="synonym">Pichia ciferrii</name>
    <dbReference type="NCBI Taxonomy" id="1206466"/>
    <lineage>
        <taxon>Eukaryota</taxon>
        <taxon>Fungi</taxon>
        <taxon>Dikarya</taxon>
        <taxon>Ascomycota</taxon>
        <taxon>Saccharomycotina</taxon>
        <taxon>Saccharomycetes</taxon>
        <taxon>Phaffomycetales</taxon>
        <taxon>Wickerhamomycetaceae</taxon>
        <taxon>Wickerhamomyces</taxon>
    </lineage>
</organism>